<comment type="caution">
    <text evidence="1">The sequence shown here is derived from an EMBL/GenBank/DDBJ whole genome shotgun (WGS) entry which is preliminary data.</text>
</comment>
<dbReference type="AlphaFoldDB" id="A0A0F9SSH6"/>
<proteinExistence type="predicted"/>
<dbReference type="EMBL" id="LAZR01000373">
    <property type="protein sequence ID" value="KKN71950.1"/>
    <property type="molecule type" value="Genomic_DNA"/>
</dbReference>
<name>A0A0F9SSH6_9ZZZZ</name>
<gene>
    <name evidence="1" type="ORF">LCGC14_0415960</name>
</gene>
<reference evidence="1" key="1">
    <citation type="journal article" date="2015" name="Nature">
        <title>Complex archaea that bridge the gap between prokaryotes and eukaryotes.</title>
        <authorList>
            <person name="Spang A."/>
            <person name="Saw J.H."/>
            <person name="Jorgensen S.L."/>
            <person name="Zaremba-Niedzwiedzka K."/>
            <person name="Martijn J."/>
            <person name="Lind A.E."/>
            <person name="van Eijk R."/>
            <person name="Schleper C."/>
            <person name="Guy L."/>
            <person name="Ettema T.J."/>
        </authorList>
    </citation>
    <scope>NUCLEOTIDE SEQUENCE</scope>
</reference>
<accession>A0A0F9SSH6</accession>
<sequence length="69" mass="7490">MQKVKLDNNGDIVDTSNERIILCCNGTGAFCNTDCAAYSEGTRVIDNEGTRAKIANCNAFKFTIGELQL</sequence>
<organism evidence="1">
    <name type="scientific">marine sediment metagenome</name>
    <dbReference type="NCBI Taxonomy" id="412755"/>
    <lineage>
        <taxon>unclassified sequences</taxon>
        <taxon>metagenomes</taxon>
        <taxon>ecological metagenomes</taxon>
    </lineage>
</organism>
<protein>
    <submittedName>
        <fullName evidence="1">Uncharacterized protein</fullName>
    </submittedName>
</protein>
<evidence type="ECO:0000313" key="1">
    <source>
        <dbReference type="EMBL" id="KKN71950.1"/>
    </source>
</evidence>